<keyword evidence="3 5" id="KW-1133">Transmembrane helix</keyword>
<evidence type="ECO:0000313" key="7">
    <source>
        <dbReference type="Proteomes" id="UP000005522"/>
    </source>
</evidence>
<feature type="transmembrane region" description="Helical" evidence="5">
    <location>
        <begin position="20"/>
        <end position="48"/>
    </location>
</feature>
<dbReference type="AlphaFoldDB" id="A0A059ZS98"/>
<evidence type="ECO:0000313" key="6">
    <source>
        <dbReference type="EMBL" id="AIA55719.1"/>
    </source>
</evidence>
<keyword evidence="4 5" id="KW-0472">Membrane</keyword>
<dbReference type="GO" id="GO:0016020">
    <property type="term" value="C:membrane"/>
    <property type="evidence" value="ECO:0007669"/>
    <property type="project" value="UniProtKB-SubCell"/>
</dbReference>
<organism evidence="6 7">
    <name type="scientific">Acidithiobacillus caldus (strain ATCC 51756 / DSM 8584 / KU)</name>
    <dbReference type="NCBI Taxonomy" id="637389"/>
    <lineage>
        <taxon>Bacteria</taxon>
        <taxon>Pseudomonadati</taxon>
        <taxon>Pseudomonadota</taxon>
        <taxon>Acidithiobacillia</taxon>
        <taxon>Acidithiobacillales</taxon>
        <taxon>Acidithiobacillaceae</taxon>
        <taxon>Acidithiobacillus</taxon>
    </lineage>
</organism>
<comment type="subcellular location">
    <subcellularLocation>
        <location evidence="1">Membrane</location>
    </subcellularLocation>
</comment>
<dbReference type="Pfam" id="PF05101">
    <property type="entry name" value="VirB3"/>
    <property type="match status" value="1"/>
</dbReference>
<keyword evidence="2 5" id="KW-0812">Transmembrane</keyword>
<evidence type="ECO:0000256" key="3">
    <source>
        <dbReference type="ARBA" id="ARBA00022989"/>
    </source>
</evidence>
<dbReference type="HOGENOM" id="CLU_2010281_0_0_6"/>
<sequence length="123" mass="13602">MYQSLVRPHLLMGAERQATLLNAGFAMLVYFFTMSLPGIVVAVVLFSITQAVLQHLAKNDAQMIAIVQRSRKYQPFYGDGASLDAPYRDVPQFHPVAPTTKLLSWFTRTGKAKTTNQGAKAEA</sequence>
<dbReference type="Proteomes" id="UP000005522">
    <property type="component" value="Chromosome"/>
</dbReference>
<evidence type="ECO:0000256" key="4">
    <source>
        <dbReference type="ARBA" id="ARBA00023136"/>
    </source>
</evidence>
<protein>
    <recommendedName>
        <fullName evidence="8">Type IV secretion system protein VirB3</fullName>
    </recommendedName>
</protein>
<evidence type="ECO:0000256" key="2">
    <source>
        <dbReference type="ARBA" id="ARBA00022692"/>
    </source>
</evidence>
<reference evidence="6 7" key="1">
    <citation type="journal article" date="2009" name="J. Bacteriol.">
        <title>Draft genome sequence of the extremely acidophilic bacterium Acidithiobacillus caldus ATCC 51756 reveals metabolic versatility in the genus Acidithiobacillus.</title>
        <authorList>
            <person name="Valdes J."/>
            <person name="Quatrini R."/>
            <person name="Hallberg K."/>
            <person name="Dopson M."/>
            <person name="Valenzuela P.D."/>
            <person name="Holmes D.S."/>
        </authorList>
    </citation>
    <scope>NUCLEOTIDE SEQUENCE [LARGE SCALE GENOMIC DNA]</scope>
    <source>
        <strain evidence="7">ATCC 51756 / DSM 8584 / KU</strain>
    </source>
</reference>
<gene>
    <name evidence="6" type="ORF">Acaty_c1860</name>
</gene>
<dbReference type="KEGG" id="acz:Acaty_c1860"/>
<evidence type="ECO:0000256" key="1">
    <source>
        <dbReference type="ARBA" id="ARBA00004370"/>
    </source>
</evidence>
<dbReference type="EMBL" id="CP005986">
    <property type="protein sequence ID" value="AIA55719.1"/>
    <property type="molecule type" value="Genomic_DNA"/>
</dbReference>
<evidence type="ECO:0000256" key="5">
    <source>
        <dbReference type="SAM" id="Phobius"/>
    </source>
</evidence>
<evidence type="ECO:0008006" key="8">
    <source>
        <dbReference type="Google" id="ProtNLM"/>
    </source>
</evidence>
<dbReference type="InterPro" id="IPR007792">
    <property type="entry name" value="T4SS_VirB3/TrbD/AvhB"/>
</dbReference>
<dbReference type="RefSeq" id="WP_004872955.1">
    <property type="nucleotide sequence ID" value="NZ_CP005986.1"/>
</dbReference>
<accession>A0A059ZS98</accession>
<proteinExistence type="predicted"/>
<name>A0A059ZS98_ACICK</name>